<feature type="region of interest" description="Disordered" evidence="2">
    <location>
        <begin position="367"/>
        <end position="414"/>
    </location>
</feature>
<dbReference type="PROSITE" id="PS50005">
    <property type="entry name" value="TPR"/>
    <property type="match status" value="1"/>
</dbReference>
<evidence type="ECO:0000256" key="2">
    <source>
        <dbReference type="SAM" id="MobiDB-lite"/>
    </source>
</evidence>
<keyword evidence="4" id="KW-1185">Reference proteome</keyword>
<dbReference type="Proteomes" id="UP001156870">
    <property type="component" value="Unassembled WGS sequence"/>
</dbReference>
<reference evidence="3 4" key="1">
    <citation type="journal article" date="2014" name="Int. J. Syst. Evol. Microbiol.">
        <title>Complete genome sequence of Corynebacterium casei LMG S-19264T (=DSM 44701T), isolated from a smear-ripened cheese.</title>
        <authorList>
            <consortium name="US DOE Joint Genome Institute (JGI-PGF)"/>
            <person name="Walter F."/>
            <person name="Albersmeier A."/>
            <person name="Kalinowski J."/>
            <person name="Ruckert C."/>
        </authorList>
    </citation>
    <scope>NUCLEOTIDE SEQUENCE [LARGE SCALE GENOMIC DNA]</scope>
    <source>
        <strain evidence="3 4">NBRC 110095</strain>
    </source>
</reference>
<dbReference type="InterPro" id="IPR011990">
    <property type="entry name" value="TPR-like_helical_dom_sf"/>
</dbReference>
<gene>
    <name evidence="3" type="ORF">GCM10007877_30630</name>
</gene>
<organism evidence="3 4">
    <name type="scientific">Marinibactrum halimedae</name>
    <dbReference type="NCBI Taxonomy" id="1444977"/>
    <lineage>
        <taxon>Bacteria</taxon>
        <taxon>Pseudomonadati</taxon>
        <taxon>Pseudomonadota</taxon>
        <taxon>Gammaproteobacteria</taxon>
        <taxon>Cellvibrionales</taxon>
        <taxon>Cellvibrionaceae</taxon>
        <taxon>Marinibactrum</taxon>
    </lineage>
</organism>
<dbReference type="EMBL" id="BSPD01000074">
    <property type="protein sequence ID" value="GLS27344.1"/>
    <property type="molecule type" value="Genomic_DNA"/>
</dbReference>
<dbReference type="SUPFAM" id="SSF48452">
    <property type="entry name" value="TPR-like"/>
    <property type="match status" value="1"/>
</dbReference>
<sequence length="414" mass="45945">MVLAAVIANMGVLTGCQVIGSALPAWSPDNPPTLREASYLVETNNFARLNLLFDQVTAANPEYDDLQSLKQTIPKRVQRYESRQVEQARQLVARHQWQDAWAVLAESQRNLPNSKALQETEVVLRGKHLKLLGELEARETLLAAKTLVGKMALAQDREKLQVQMPWAFINRAKERQSRAILVDKLRECVRQALSVNNQQLASQCSTVGKQLGGQPLGSTLERQASANSTPSLTVSSPANTKVATPKPFHNGQRQSAIIHAQRVKALKKEYQDLVSVRWWQGAIQTLEKLESEAPKDPDIRRWRGQINAIIDAEIAAGIERGESLYSQGLLNQALDVWRQLLILDPNNSAVIERISRTERFLEKLQRLQARSNSTKNSAKNSTSNGMSNRTGNGGGTRSMRAASDKALVGQNGLR</sequence>
<keyword evidence="1" id="KW-0802">TPR repeat</keyword>
<dbReference type="InterPro" id="IPR019734">
    <property type="entry name" value="TPR_rpt"/>
</dbReference>
<protein>
    <recommendedName>
        <fullName evidence="5">Tetratricopeptide repeat protein</fullName>
    </recommendedName>
</protein>
<evidence type="ECO:0000313" key="3">
    <source>
        <dbReference type="EMBL" id="GLS27344.1"/>
    </source>
</evidence>
<proteinExistence type="predicted"/>
<accession>A0AA37T650</accession>
<feature type="compositionally biased region" description="Polar residues" evidence="2">
    <location>
        <begin position="222"/>
        <end position="242"/>
    </location>
</feature>
<evidence type="ECO:0000313" key="4">
    <source>
        <dbReference type="Proteomes" id="UP001156870"/>
    </source>
</evidence>
<dbReference type="AlphaFoldDB" id="A0AA37T650"/>
<evidence type="ECO:0008006" key="5">
    <source>
        <dbReference type="Google" id="ProtNLM"/>
    </source>
</evidence>
<feature type="region of interest" description="Disordered" evidence="2">
    <location>
        <begin position="222"/>
        <end position="251"/>
    </location>
</feature>
<evidence type="ECO:0000256" key="1">
    <source>
        <dbReference type="PROSITE-ProRule" id="PRU00339"/>
    </source>
</evidence>
<feature type="compositionally biased region" description="Low complexity" evidence="2">
    <location>
        <begin position="371"/>
        <end position="384"/>
    </location>
</feature>
<name>A0AA37T650_9GAMM</name>
<feature type="repeat" description="TPR" evidence="1">
    <location>
        <begin position="314"/>
        <end position="347"/>
    </location>
</feature>
<dbReference type="Gene3D" id="1.25.40.10">
    <property type="entry name" value="Tetratricopeptide repeat domain"/>
    <property type="match status" value="1"/>
</dbReference>
<comment type="caution">
    <text evidence="3">The sequence shown here is derived from an EMBL/GenBank/DDBJ whole genome shotgun (WGS) entry which is preliminary data.</text>
</comment>